<comment type="caution">
    <text evidence="16">Lacks conserved residue(s) required for the propagation of feature annotation.</text>
</comment>
<dbReference type="InterPro" id="IPR043129">
    <property type="entry name" value="ATPase_NBD"/>
</dbReference>
<comment type="cofactor">
    <cofactor evidence="2">
        <name>K(+)</name>
        <dbReference type="ChEBI" id="CHEBI:29103"/>
    </cofactor>
</comment>
<evidence type="ECO:0000256" key="13">
    <source>
        <dbReference type="ARBA" id="ARBA00022993"/>
    </source>
</evidence>
<keyword evidence="8 16" id="KW-0808">Transferase</keyword>
<comment type="function">
    <text evidence="16">Catalyzes the phosphorylation of pantothenate (Pan), the first step in CoA biosynthesis.</text>
</comment>
<feature type="binding site" evidence="16">
    <location>
        <position position="198"/>
    </location>
    <ligand>
        <name>substrate</name>
    </ligand>
</feature>
<evidence type="ECO:0000256" key="7">
    <source>
        <dbReference type="ARBA" id="ARBA00022490"/>
    </source>
</evidence>
<evidence type="ECO:0000256" key="12">
    <source>
        <dbReference type="ARBA" id="ARBA00022958"/>
    </source>
</evidence>
<comment type="similarity">
    <text evidence="14 16">Belongs to the type III pantothenate kinase family.</text>
</comment>
<feature type="active site" description="Proton acceptor" evidence="16">
    <location>
        <position position="118"/>
    </location>
</feature>
<dbReference type="CDD" id="cd24015">
    <property type="entry name" value="ASKHA_NBD_PanK-III"/>
    <property type="match status" value="1"/>
</dbReference>
<dbReference type="InterPro" id="IPR004619">
    <property type="entry name" value="Type_III_PanK"/>
</dbReference>
<keyword evidence="9 16" id="KW-0547">Nucleotide-binding</keyword>
<keyword evidence="13 16" id="KW-0173">Coenzyme A biosynthesis</keyword>
<dbReference type="Gene3D" id="3.30.420.40">
    <property type="match status" value="2"/>
</dbReference>
<name>A0ABT1XLX0_9BURK</name>
<dbReference type="EMBL" id="JANKHG010000018">
    <property type="protein sequence ID" value="MCR2747079.1"/>
    <property type="molecule type" value="Genomic_DNA"/>
</dbReference>
<keyword evidence="10 16" id="KW-0418">Kinase</keyword>
<keyword evidence="11 16" id="KW-0067">ATP-binding</keyword>
<keyword evidence="12 16" id="KW-0630">Potassium</keyword>
<comment type="subunit">
    <text evidence="5 16">Homodimer.</text>
</comment>
<evidence type="ECO:0000256" key="5">
    <source>
        <dbReference type="ARBA" id="ARBA00011738"/>
    </source>
</evidence>
<evidence type="ECO:0000256" key="4">
    <source>
        <dbReference type="ARBA" id="ARBA00005225"/>
    </source>
</evidence>
<proteinExistence type="inferred from homology"/>
<evidence type="ECO:0000256" key="11">
    <source>
        <dbReference type="ARBA" id="ARBA00022840"/>
    </source>
</evidence>
<comment type="subcellular location">
    <subcellularLocation>
        <location evidence="3 16">Cytoplasm</location>
    </subcellularLocation>
</comment>
<reference evidence="17" key="1">
    <citation type="submission" date="2022-07" db="EMBL/GenBank/DDBJ databases">
        <authorList>
            <person name="Xamxidin M."/>
        </authorList>
    </citation>
    <scope>NUCLEOTIDE SEQUENCE</scope>
    <source>
        <strain evidence="17">YS8-69</strain>
    </source>
</reference>
<evidence type="ECO:0000256" key="10">
    <source>
        <dbReference type="ARBA" id="ARBA00022777"/>
    </source>
</evidence>
<accession>A0ABT1XLX0</accession>
<dbReference type="Pfam" id="PF03309">
    <property type="entry name" value="Pan_kinase"/>
    <property type="match status" value="1"/>
</dbReference>
<dbReference type="NCBIfam" id="TIGR00671">
    <property type="entry name" value="baf"/>
    <property type="match status" value="1"/>
</dbReference>
<evidence type="ECO:0000256" key="14">
    <source>
        <dbReference type="ARBA" id="ARBA00038036"/>
    </source>
</evidence>
<sequence length="271" mass="29605">MSGALLCIDAGNTLVKWCVHTEPAQPFGSKNEFFSHPTSGFKPFCNSLNLIQDQLGQVLKKQDFSFEAVVLSNVLGPDFEQAVRQLCDAYQVPLHVLAVNTNTQLQSTYDNPAALGKDRWAACLALTQISRFRVNLLVSFGTATTLDVVVKTANWQHQGGFIVPGVQTMLRSLNANTAELPQVELQIPVAGGVWPTNTQQAIGEGVGRMQVALVESLAQELQTRHGELPAVWFCGGFASTMQTSLPQAFVLEHAVFKGLVFDYQLSRRGSR</sequence>
<comment type="pathway">
    <text evidence="4 16">Cofactor biosynthesis; coenzyme A biosynthesis; CoA from (R)-pantothenate: step 1/5.</text>
</comment>
<comment type="catalytic activity">
    <reaction evidence="1 16">
        <text>(R)-pantothenate + ATP = (R)-4'-phosphopantothenate + ADP + H(+)</text>
        <dbReference type="Rhea" id="RHEA:16373"/>
        <dbReference type="ChEBI" id="CHEBI:10986"/>
        <dbReference type="ChEBI" id="CHEBI:15378"/>
        <dbReference type="ChEBI" id="CHEBI:29032"/>
        <dbReference type="ChEBI" id="CHEBI:30616"/>
        <dbReference type="ChEBI" id="CHEBI:456216"/>
        <dbReference type="EC" id="2.7.1.33"/>
    </reaction>
</comment>
<evidence type="ECO:0000256" key="6">
    <source>
        <dbReference type="ARBA" id="ARBA00012102"/>
    </source>
</evidence>
<evidence type="ECO:0000256" key="16">
    <source>
        <dbReference type="HAMAP-Rule" id="MF_01274"/>
    </source>
</evidence>
<evidence type="ECO:0000256" key="9">
    <source>
        <dbReference type="ARBA" id="ARBA00022741"/>
    </source>
</evidence>
<evidence type="ECO:0000256" key="3">
    <source>
        <dbReference type="ARBA" id="ARBA00004496"/>
    </source>
</evidence>
<protein>
    <recommendedName>
        <fullName evidence="15 16">Type III pantothenate kinase</fullName>
        <ecNumber evidence="6 16">2.7.1.33</ecNumber>
    </recommendedName>
    <alternativeName>
        <fullName evidence="16">PanK-III</fullName>
    </alternativeName>
    <alternativeName>
        <fullName evidence="16">Pantothenic acid kinase</fullName>
    </alternativeName>
</protein>
<dbReference type="EC" id="2.7.1.33" evidence="6 16"/>
<evidence type="ECO:0000256" key="1">
    <source>
        <dbReference type="ARBA" id="ARBA00001206"/>
    </source>
</evidence>
<evidence type="ECO:0000313" key="18">
    <source>
        <dbReference type="Proteomes" id="UP001165267"/>
    </source>
</evidence>
<organism evidence="17 18">
    <name type="scientific">Limnobacter parvus</name>
    <dbReference type="NCBI Taxonomy" id="2939690"/>
    <lineage>
        <taxon>Bacteria</taxon>
        <taxon>Pseudomonadati</taxon>
        <taxon>Pseudomonadota</taxon>
        <taxon>Betaproteobacteria</taxon>
        <taxon>Burkholderiales</taxon>
        <taxon>Burkholderiaceae</taxon>
        <taxon>Limnobacter</taxon>
    </lineage>
</organism>
<dbReference type="PANTHER" id="PTHR34265">
    <property type="entry name" value="TYPE III PANTOTHENATE KINASE"/>
    <property type="match status" value="1"/>
</dbReference>
<comment type="caution">
    <text evidence="17">The sequence shown here is derived from an EMBL/GenBank/DDBJ whole genome shotgun (WGS) entry which is preliminary data.</text>
</comment>
<feature type="binding site" evidence="16">
    <location>
        <begin position="9"/>
        <end position="16"/>
    </location>
    <ligand>
        <name>ATP</name>
        <dbReference type="ChEBI" id="CHEBI:30616"/>
    </ligand>
</feature>
<gene>
    <name evidence="16" type="primary">coaX</name>
    <name evidence="17" type="ORF">NSP04_10520</name>
</gene>
<keyword evidence="18" id="KW-1185">Reference proteome</keyword>
<feature type="binding site" evidence="16">
    <location>
        <position position="109"/>
    </location>
    <ligand>
        <name>substrate</name>
    </ligand>
</feature>
<evidence type="ECO:0000313" key="17">
    <source>
        <dbReference type="EMBL" id="MCR2747079.1"/>
    </source>
</evidence>
<keyword evidence="7 16" id="KW-0963">Cytoplasm</keyword>
<dbReference type="HAMAP" id="MF_01274">
    <property type="entry name" value="Pantothen_kinase_3"/>
    <property type="match status" value="1"/>
</dbReference>
<evidence type="ECO:0000256" key="2">
    <source>
        <dbReference type="ARBA" id="ARBA00001958"/>
    </source>
</evidence>
<dbReference type="SUPFAM" id="SSF53067">
    <property type="entry name" value="Actin-like ATPase domain"/>
    <property type="match status" value="2"/>
</dbReference>
<comment type="cofactor">
    <cofactor evidence="16">
        <name>NH4(+)</name>
        <dbReference type="ChEBI" id="CHEBI:28938"/>
    </cofactor>
    <cofactor evidence="16">
        <name>K(+)</name>
        <dbReference type="ChEBI" id="CHEBI:29103"/>
    </cofactor>
    <text evidence="16">A monovalent cation. Ammonium or potassium.</text>
</comment>
<dbReference type="RefSeq" id="WP_257512310.1">
    <property type="nucleotide sequence ID" value="NZ_JANKHG010000018.1"/>
</dbReference>
<dbReference type="Proteomes" id="UP001165267">
    <property type="component" value="Unassembled WGS sequence"/>
</dbReference>
<feature type="binding site" evidence="16">
    <location>
        <begin position="116"/>
        <end position="119"/>
    </location>
    <ligand>
        <name>substrate</name>
    </ligand>
</feature>
<feature type="binding site" evidence="16">
    <location>
        <position position="142"/>
    </location>
    <ligand>
        <name>ATP</name>
        <dbReference type="ChEBI" id="CHEBI:30616"/>
    </ligand>
</feature>
<dbReference type="PANTHER" id="PTHR34265:SF1">
    <property type="entry name" value="TYPE III PANTOTHENATE KINASE"/>
    <property type="match status" value="1"/>
</dbReference>
<evidence type="ECO:0000256" key="8">
    <source>
        <dbReference type="ARBA" id="ARBA00022679"/>
    </source>
</evidence>
<evidence type="ECO:0000256" key="15">
    <source>
        <dbReference type="ARBA" id="ARBA00040883"/>
    </source>
</evidence>
<dbReference type="GO" id="GO:0016301">
    <property type="term" value="F:kinase activity"/>
    <property type="evidence" value="ECO:0007669"/>
    <property type="project" value="UniProtKB-KW"/>
</dbReference>